<dbReference type="EMBL" id="JAHIBW010000005">
    <property type="protein sequence ID" value="KAG7310919.1"/>
    <property type="molecule type" value="Genomic_DNA"/>
</dbReference>
<proteinExistence type="predicted"/>
<accession>A0ABQ7R0Y7</accession>
<sequence length="77" mass="8189">MSARYTAPPAPAAMHPPLEGNYNISDQSIINAAVNMSARYTAPPAPAAMHPPLEGYYNVLYISSTGRSPTRASSTRP</sequence>
<keyword evidence="2" id="KW-1185">Reference proteome</keyword>
<organism evidence="1 2">
    <name type="scientific">Plutella xylostella</name>
    <name type="common">Diamondback moth</name>
    <name type="synonym">Plutella maculipennis</name>
    <dbReference type="NCBI Taxonomy" id="51655"/>
    <lineage>
        <taxon>Eukaryota</taxon>
        <taxon>Metazoa</taxon>
        <taxon>Ecdysozoa</taxon>
        <taxon>Arthropoda</taxon>
        <taxon>Hexapoda</taxon>
        <taxon>Insecta</taxon>
        <taxon>Pterygota</taxon>
        <taxon>Neoptera</taxon>
        <taxon>Endopterygota</taxon>
        <taxon>Lepidoptera</taxon>
        <taxon>Glossata</taxon>
        <taxon>Ditrysia</taxon>
        <taxon>Yponomeutoidea</taxon>
        <taxon>Plutellidae</taxon>
        <taxon>Plutella</taxon>
    </lineage>
</organism>
<evidence type="ECO:0000313" key="2">
    <source>
        <dbReference type="Proteomes" id="UP000823941"/>
    </source>
</evidence>
<protein>
    <submittedName>
        <fullName evidence="1">Uncharacterized protein</fullName>
    </submittedName>
</protein>
<reference evidence="1 2" key="1">
    <citation type="submission" date="2021-06" db="EMBL/GenBank/DDBJ databases">
        <title>A haploid diamondback moth (Plutella xylostella L.) genome assembly resolves 31 chromosomes and identifies a diamide resistance mutation.</title>
        <authorList>
            <person name="Ward C.M."/>
            <person name="Perry K.D."/>
            <person name="Baker G."/>
            <person name="Powis K."/>
            <person name="Heckel D.G."/>
            <person name="Baxter S.W."/>
        </authorList>
    </citation>
    <scope>NUCLEOTIDE SEQUENCE [LARGE SCALE GENOMIC DNA]</scope>
    <source>
        <strain evidence="1 2">LV</strain>
        <tissue evidence="1">Single pupa</tissue>
    </source>
</reference>
<dbReference type="Proteomes" id="UP000823941">
    <property type="component" value="Chromosome 5"/>
</dbReference>
<evidence type="ECO:0000313" key="1">
    <source>
        <dbReference type="EMBL" id="KAG7310919.1"/>
    </source>
</evidence>
<comment type="caution">
    <text evidence="1">The sequence shown here is derived from an EMBL/GenBank/DDBJ whole genome shotgun (WGS) entry which is preliminary data.</text>
</comment>
<gene>
    <name evidence="1" type="ORF">JYU34_003758</name>
</gene>
<name>A0ABQ7R0Y7_PLUXY</name>